<reference evidence="1 2" key="1">
    <citation type="submission" date="2017-06" db="EMBL/GenBank/DDBJ databases">
        <authorList>
            <person name="Varghese N."/>
            <person name="Submissions S."/>
        </authorList>
    </citation>
    <scope>NUCLEOTIDE SEQUENCE [LARGE SCALE GENOMIC DNA]</scope>
    <source>
        <strain evidence="1 2">DSM 19840</strain>
    </source>
</reference>
<accession>A0ABY1SFH1</accession>
<evidence type="ECO:0000313" key="1">
    <source>
        <dbReference type="EMBL" id="SNR41908.1"/>
    </source>
</evidence>
<protein>
    <recommendedName>
        <fullName evidence="3">L-lysine 6-oxidase</fullName>
    </recommendedName>
</protein>
<gene>
    <name evidence="1" type="ORF">SAMN04488009_1543</name>
</gene>
<comment type="caution">
    <text evidence="1">The sequence shown here is derived from an EMBL/GenBank/DDBJ whole genome shotgun (WGS) entry which is preliminary data.</text>
</comment>
<dbReference type="RefSeq" id="WP_089260025.1">
    <property type="nucleotide sequence ID" value="NZ_FZNV01000002.1"/>
</dbReference>
<evidence type="ECO:0008006" key="3">
    <source>
        <dbReference type="Google" id="ProtNLM"/>
    </source>
</evidence>
<dbReference type="Proteomes" id="UP000198337">
    <property type="component" value="Unassembled WGS sequence"/>
</dbReference>
<sequence length="739" mass="83475">MSQFNFPRINFHGSVLLDVATANNGRFHPLKVYDQNAALPYFPPRVYLLKDQVAYVKLTWPQFPVISDGEEFYVEITPISNADIFIEWSKCNIGTYDKDKQFLEFYLYTFLSDNGITKDSPNWIQPGYWNYYGDMSVYTEDVRITGVQLPNGNGVSTWSPGNTNGCPPILSQILGTSLSFHTDFFAEDPRSSAVFCDVDSEGQTCTQLFYGKAGIYDDSNGQQRTFFNGKPCKSTFNWMTLSKMLNWMDKSLMPMSGATYFYSTIDLTNTDSTSNNYNDPELQALFNQYAGQNVTALSMKISVHEVYEVHNPDYGKMPTTPMGNNQTKVPKNPARVAFSGSICPYVDGDMKTNTIARILKNPPSVNIPIDNTDNKIKPPTVKEGLKFVPNKLKVPTSVQLPPSFLHHDQINNIISLDMINSIPEYGMDLGVPYPYGGDTSIPPFTKFENYDLGVISLYFMQRGSSIPSLIGSISHSEHYNYERFISIGGVFNFPTKPGVDFTNGTFYLSTPTQKIAVEDEYLILSDQQGSYAEQNQSSNEGYMSDGLPKGPIFIRAFKNGIPIKKEEPCQGWVQTINLAEESKSQMPISIYDGMPFSYPVDKPGCCMYGFAATTSQLMPGDWSKLEYFLSNGYFITTRVLEYSTKLQNLLAQSSITFDDIYENVLVNYHTVLPIMAVILPFTEETWREPWVLRRMLASIAETSWNGPMYMPVTRELSAQQRQLLQKWAYQILGNENQEA</sequence>
<keyword evidence="2" id="KW-1185">Reference proteome</keyword>
<name>A0ABY1SFH1_9FLAO</name>
<dbReference type="EMBL" id="FZNV01000002">
    <property type="protein sequence ID" value="SNR41908.1"/>
    <property type="molecule type" value="Genomic_DNA"/>
</dbReference>
<organism evidence="1 2">
    <name type="scientific">Maribacter sedimenticola</name>
    <dbReference type="NCBI Taxonomy" id="228956"/>
    <lineage>
        <taxon>Bacteria</taxon>
        <taxon>Pseudomonadati</taxon>
        <taxon>Bacteroidota</taxon>
        <taxon>Flavobacteriia</taxon>
        <taxon>Flavobacteriales</taxon>
        <taxon>Flavobacteriaceae</taxon>
        <taxon>Maribacter</taxon>
    </lineage>
</organism>
<proteinExistence type="predicted"/>
<evidence type="ECO:0000313" key="2">
    <source>
        <dbReference type="Proteomes" id="UP000198337"/>
    </source>
</evidence>